<accession>A0A6J4V5M0</accession>
<sequence length="65" mass="6988">CSRSSAPWRLPTGTPRPIPLPRTSSGPWCGWPLPLRGTRRPTPGPGGSWPTSTRPRCLGNPRGTT</sequence>
<organism evidence="2">
    <name type="scientific">uncultured Thermomicrobiales bacterium</name>
    <dbReference type="NCBI Taxonomy" id="1645740"/>
    <lineage>
        <taxon>Bacteria</taxon>
        <taxon>Pseudomonadati</taxon>
        <taxon>Thermomicrobiota</taxon>
        <taxon>Thermomicrobia</taxon>
        <taxon>Thermomicrobiales</taxon>
        <taxon>environmental samples</taxon>
    </lineage>
</organism>
<reference evidence="2" key="1">
    <citation type="submission" date="2020-02" db="EMBL/GenBank/DDBJ databases">
        <authorList>
            <person name="Meier V. D."/>
        </authorList>
    </citation>
    <scope>NUCLEOTIDE SEQUENCE</scope>
    <source>
        <strain evidence="2">AVDCRST_MAG59</strain>
    </source>
</reference>
<protein>
    <submittedName>
        <fullName evidence="2">Uncharacterized protein</fullName>
    </submittedName>
</protein>
<evidence type="ECO:0000313" key="2">
    <source>
        <dbReference type="EMBL" id="CAA9569262.1"/>
    </source>
</evidence>
<dbReference type="EMBL" id="CADCWF010000236">
    <property type="protein sequence ID" value="CAA9569262.1"/>
    <property type="molecule type" value="Genomic_DNA"/>
</dbReference>
<dbReference type="AlphaFoldDB" id="A0A6J4V5M0"/>
<feature type="non-terminal residue" evidence="2">
    <location>
        <position position="65"/>
    </location>
</feature>
<name>A0A6J4V5M0_9BACT</name>
<proteinExistence type="predicted"/>
<gene>
    <name evidence="2" type="ORF">AVDCRST_MAG59-3336</name>
</gene>
<evidence type="ECO:0000256" key="1">
    <source>
        <dbReference type="SAM" id="MobiDB-lite"/>
    </source>
</evidence>
<feature type="region of interest" description="Disordered" evidence="1">
    <location>
        <begin position="1"/>
        <end position="65"/>
    </location>
</feature>
<feature type="non-terminal residue" evidence="2">
    <location>
        <position position="1"/>
    </location>
</feature>